<organism evidence="2 3">
    <name type="scientific">Arcicella aurantiaca</name>
    <dbReference type="NCBI Taxonomy" id="591202"/>
    <lineage>
        <taxon>Bacteria</taxon>
        <taxon>Pseudomonadati</taxon>
        <taxon>Bacteroidota</taxon>
        <taxon>Cytophagia</taxon>
        <taxon>Cytophagales</taxon>
        <taxon>Flectobacillaceae</taxon>
        <taxon>Arcicella</taxon>
    </lineage>
</organism>
<comment type="caution">
    <text evidence="2">The sequence shown here is derived from an EMBL/GenBank/DDBJ whole genome shotgun (WGS) entry which is preliminary data.</text>
</comment>
<dbReference type="Proteomes" id="UP000245489">
    <property type="component" value="Unassembled WGS sequence"/>
</dbReference>
<dbReference type="RefSeq" id="WP_109745165.1">
    <property type="nucleotide sequence ID" value="NZ_QGGO01000038.1"/>
</dbReference>
<proteinExistence type="predicted"/>
<accession>A0A316DGP6</accession>
<feature type="transmembrane region" description="Helical" evidence="1">
    <location>
        <begin position="26"/>
        <end position="46"/>
    </location>
</feature>
<feature type="transmembrane region" description="Helical" evidence="1">
    <location>
        <begin position="202"/>
        <end position="221"/>
    </location>
</feature>
<sequence>MTEELTAGGAIIALITIFLKNKTAKVIGAIFLTITVILALDMLFGYTESDFDTKKRISIQEYTKMEKDSLSDSLTKVYAKNKIAEIYNSEHYSSHLSRFLLKVKNSFTQPSVNVPQTQKAEMKSIYIGRYSIINTVELFSFKFFSSAWLMIILVFFLNLFFITTSKNIFKGLFCGVFCSFILLSIALGIANLCDLIPVFYSIYLNYFINFLIGILFPYLIIDTCVTFKIQYDEFIQENRLNFPNADDYDNFFDYIKARIKEVNRKLRPH</sequence>
<name>A0A316DGP6_9BACT</name>
<keyword evidence="1" id="KW-0812">Transmembrane</keyword>
<feature type="transmembrane region" description="Helical" evidence="1">
    <location>
        <begin position="139"/>
        <end position="162"/>
    </location>
</feature>
<evidence type="ECO:0000313" key="3">
    <source>
        <dbReference type="Proteomes" id="UP000245489"/>
    </source>
</evidence>
<keyword evidence="1" id="KW-0472">Membrane</keyword>
<keyword evidence="1" id="KW-1133">Transmembrane helix</keyword>
<gene>
    <name evidence="2" type="ORF">LV89_04516</name>
</gene>
<keyword evidence="3" id="KW-1185">Reference proteome</keyword>
<evidence type="ECO:0000313" key="2">
    <source>
        <dbReference type="EMBL" id="PWK17065.1"/>
    </source>
</evidence>
<feature type="transmembrane region" description="Helical" evidence="1">
    <location>
        <begin position="168"/>
        <end position="190"/>
    </location>
</feature>
<dbReference type="AlphaFoldDB" id="A0A316DGP6"/>
<evidence type="ECO:0000256" key="1">
    <source>
        <dbReference type="SAM" id="Phobius"/>
    </source>
</evidence>
<dbReference type="EMBL" id="QGGO01000038">
    <property type="protein sequence ID" value="PWK17065.1"/>
    <property type="molecule type" value="Genomic_DNA"/>
</dbReference>
<reference evidence="2 3" key="1">
    <citation type="submission" date="2018-05" db="EMBL/GenBank/DDBJ databases">
        <title>Genomic Encyclopedia of Archaeal and Bacterial Type Strains, Phase II (KMG-II): from individual species to whole genera.</title>
        <authorList>
            <person name="Goeker M."/>
        </authorList>
    </citation>
    <scope>NUCLEOTIDE SEQUENCE [LARGE SCALE GENOMIC DNA]</scope>
    <source>
        <strain evidence="2 3">DSM 22214</strain>
    </source>
</reference>
<protein>
    <submittedName>
        <fullName evidence="2">Uncharacterized protein</fullName>
    </submittedName>
</protein>